<keyword evidence="5" id="KW-1185">Reference proteome</keyword>
<accession>A0A9P5Y0Y2</accession>
<dbReference type="InterPro" id="IPR008570">
    <property type="entry name" value="ESCRT-II_cplx_Vps25-sub"/>
</dbReference>
<dbReference type="AlphaFoldDB" id="A0A9P5Y0Y2"/>
<protein>
    <submittedName>
        <fullName evidence="4">ESCRT-II complex subunit-domain-containing protein</fullName>
    </submittedName>
</protein>
<keyword evidence="2" id="KW-0813">Transport</keyword>
<keyword evidence="3" id="KW-0653">Protein transport</keyword>
<dbReference type="InterPro" id="IPR036390">
    <property type="entry name" value="WH_DNA-bd_sf"/>
</dbReference>
<evidence type="ECO:0000256" key="3">
    <source>
        <dbReference type="ARBA" id="ARBA00022927"/>
    </source>
</evidence>
<dbReference type="InterPro" id="IPR036388">
    <property type="entry name" value="WH-like_DNA-bd_sf"/>
</dbReference>
<gene>
    <name evidence="4" type="ORF">BDZ94DRAFT_1291637</name>
</gene>
<comment type="caution">
    <text evidence="4">The sequence shown here is derived from an EMBL/GenBank/DDBJ whole genome shotgun (WGS) entry which is preliminary data.</text>
</comment>
<dbReference type="Gene3D" id="1.10.10.10">
    <property type="entry name" value="Winged helix-like DNA-binding domain superfamily/Winged helix DNA-binding domain"/>
    <property type="match status" value="1"/>
</dbReference>
<comment type="similarity">
    <text evidence="1">Belongs to the VPS25 family.</text>
</comment>
<evidence type="ECO:0000256" key="1">
    <source>
        <dbReference type="ARBA" id="ARBA00009674"/>
    </source>
</evidence>
<dbReference type="PANTHER" id="PTHR13149">
    <property type="entry name" value="VACUOLAR PROTEIN SORTING-ASSOCIATED PROTEIN VPS25"/>
    <property type="match status" value="1"/>
</dbReference>
<evidence type="ECO:0000313" key="4">
    <source>
        <dbReference type="EMBL" id="KAF9459341.1"/>
    </source>
</evidence>
<reference evidence="4" key="1">
    <citation type="submission" date="2020-11" db="EMBL/GenBank/DDBJ databases">
        <authorList>
            <consortium name="DOE Joint Genome Institute"/>
            <person name="Ahrendt S."/>
            <person name="Riley R."/>
            <person name="Andreopoulos W."/>
            <person name="Labutti K."/>
            <person name="Pangilinan J."/>
            <person name="Ruiz-Duenas F.J."/>
            <person name="Barrasa J.M."/>
            <person name="Sanchez-Garcia M."/>
            <person name="Camarero S."/>
            <person name="Miyauchi S."/>
            <person name="Serrano A."/>
            <person name="Linde D."/>
            <person name="Babiker R."/>
            <person name="Drula E."/>
            <person name="Ayuso-Fernandez I."/>
            <person name="Pacheco R."/>
            <person name="Padilla G."/>
            <person name="Ferreira P."/>
            <person name="Barriuso J."/>
            <person name="Kellner H."/>
            <person name="Castanera R."/>
            <person name="Alfaro M."/>
            <person name="Ramirez L."/>
            <person name="Pisabarro A.G."/>
            <person name="Kuo A."/>
            <person name="Tritt A."/>
            <person name="Lipzen A."/>
            <person name="He G."/>
            <person name="Yan M."/>
            <person name="Ng V."/>
            <person name="Cullen D."/>
            <person name="Martin F."/>
            <person name="Rosso M.-N."/>
            <person name="Henrissat B."/>
            <person name="Hibbett D."/>
            <person name="Martinez A.T."/>
            <person name="Grigoriev I.V."/>
        </authorList>
    </citation>
    <scope>NUCLEOTIDE SEQUENCE</scope>
    <source>
        <strain evidence="4">CBS 247.69</strain>
    </source>
</reference>
<proteinExistence type="inferred from homology"/>
<evidence type="ECO:0000256" key="2">
    <source>
        <dbReference type="ARBA" id="ARBA00022448"/>
    </source>
</evidence>
<name>A0A9P5Y0Y2_9AGAR</name>
<dbReference type="GO" id="GO:0043328">
    <property type="term" value="P:protein transport to vacuole involved in ubiquitin-dependent protein catabolic process via the multivesicular body sorting pathway"/>
    <property type="evidence" value="ECO:0007669"/>
    <property type="project" value="TreeGrafter"/>
</dbReference>
<dbReference type="GO" id="GO:0000814">
    <property type="term" value="C:ESCRT II complex"/>
    <property type="evidence" value="ECO:0007669"/>
    <property type="project" value="InterPro"/>
</dbReference>
<dbReference type="SUPFAM" id="SSF46785">
    <property type="entry name" value="Winged helix' DNA-binding domain"/>
    <property type="match status" value="2"/>
</dbReference>
<dbReference type="InterPro" id="IPR014041">
    <property type="entry name" value="ESCRT-II_cplx_Vps25-sub_N"/>
</dbReference>
<evidence type="ECO:0000313" key="5">
    <source>
        <dbReference type="Proteomes" id="UP000807353"/>
    </source>
</evidence>
<dbReference type="GO" id="GO:0005198">
    <property type="term" value="F:structural molecule activity"/>
    <property type="evidence" value="ECO:0007669"/>
    <property type="project" value="TreeGrafter"/>
</dbReference>
<dbReference type="Gene3D" id="1.10.10.570">
    <property type="entry name" value="Winged helix' DNA-binding domain. Chain C. Domain 1"/>
    <property type="match status" value="1"/>
</dbReference>
<organism evidence="4 5">
    <name type="scientific">Collybia nuda</name>
    <dbReference type="NCBI Taxonomy" id="64659"/>
    <lineage>
        <taxon>Eukaryota</taxon>
        <taxon>Fungi</taxon>
        <taxon>Dikarya</taxon>
        <taxon>Basidiomycota</taxon>
        <taxon>Agaricomycotina</taxon>
        <taxon>Agaricomycetes</taxon>
        <taxon>Agaricomycetidae</taxon>
        <taxon>Agaricales</taxon>
        <taxon>Tricholomatineae</taxon>
        <taxon>Clitocybaceae</taxon>
        <taxon>Collybia</taxon>
    </lineage>
</organism>
<dbReference type="EMBL" id="MU150318">
    <property type="protein sequence ID" value="KAF9459341.1"/>
    <property type="molecule type" value="Genomic_DNA"/>
</dbReference>
<dbReference type="OrthoDB" id="245150at2759"/>
<sequence length="191" mass="21516">MSLTTHTTTSGFILPSIHSAPPFFTQQPNPTTQSIATDQWIHLIQAYARHNRLFVLRVEDAEISGNDWDEVLRNERINRKLLPMHLTQILAKMVFSNVATYDPPKQTRSVLLYWRLPDEWAEVLHSWAVSTAQLNTILTFYDITDPPVKSELSGIPVSLLRKAINILVKSGRAQLIGVADGEGVRLFSGGR</sequence>
<dbReference type="Pfam" id="PF05871">
    <property type="entry name" value="ESCRT-II"/>
    <property type="match status" value="1"/>
</dbReference>
<dbReference type="PANTHER" id="PTHR13149:SF0">
    <property type="entry name" value="VACUOLAR PROTEIN-SORTING-ASSOCIATED PROTEIN 25"/>
    <property type="match status" value="1"/>
</dbReference>
<dbReference type="GO" id="GO:0042803">
    <property type="term" value="F:protein homodimerization activity"/>
    <property type="evidence" value="ECO:0007669"/>
    <property type="project" value="TreeGrafter"/>
</dbReference>
<dbReference type="Proteomes" id="UP000807353">
    <property type="component" value="Unassembled WGS sequence"/>
</dbReference>